<organism evidence="2 3">
    <name type="scientific">Musa balbisiana</name>
    <name type="common">Banana</name>
    <dbReference type="NCBI Taxonomy" id="52838"/>
    <lineage>
        <taxon>Eukaryota</taxon>
        <taxon>Viridiplantae</taxon>
        <taxon>Streptophyta</taxon>
        <taxon>Embryophyta</taxon>
        <taxon>Tracheophyta</taxon>
        <taxon>Spermatophyta</taxon>
        <taxon>Magnoliopsida</taxon>
        <taxon>Liliopsida</taxon>
        <taxon>Zingiberales</taxon>
        <taxon>Musaceae</taxon>
        <taxon>Musa</taxon>
    </lineage>
</organism>
<dbReference type="EMBL" id="PYDT01000010">
    <property type="protein sequence ID" value="THU46139.1"/>
    <property type="molecule type" value="Genomic_DNA"/>
</dbReference>
<feature type="region of interest" description="Disordered" evidence="1">
    <location>
        <begin position="1"/>
        <end position="67"/>
    </location>
</feature>
<protein>
    <submittedName>
        <fullName evidence="2">Uncharacterized protein</fullName>
    </submittedName>
</protein>
<dbReference type="AlphaFoldDB" id="A0A4S8IE44"/>
<accession>A0A4S8IE44</accession>
<dbReference type="PANTHER" id="PTHR33386:SF5">
    <property type="entry name" value="OS02G0740600 PROTEIN"/>
    <property type="match status" value="1"/>
</dbReference>
<gene>
    <name evidence="2" type="ORF">C4D60_Mb09t01790</name>
</gene>
<feature type="compositionally biased region" description="Polar residues" evidence="1">
    <location>
        <begin position="1"/>
        <end position="10"/>
    </location>
</feature>
<evidence type="ECO:0000256" key="1">
    <source>
        <dbReference type="SAM" id="MobiDB-lite"/>
    </source>
</evidence>
<sequence>MEENVSSEGSSRADQRDTSDHADLAKVKDESEKKNKKSGGGLKKGLEKTKTVASSGLKKVKEGSSTGFQWIKATQGPKKLLPEVIGMHTVAEENATA</sequence>
<evidence type="ECO:0000313" key="2">
    <source>
        <dbReference type="EMBL" id="THU46139.1"/>
    </source>
</evidence>
<comment type="caution">
    <text evidence="2">The sequence shown here is derived from an EMBL/GenBank/DDBJ whole genome shotgun (WGS) entry which is preliminary data.</text>
</comment>
<dbReference type="PANTHER" id="PTHR33386">
    <property type="entry name" value="OS02G0740600 PROTEIN"/>
    <property type="match status" value="1"/>
</dbReference>
<dbReference type="Proteomes" id="UP000317650">
    <property type="component" value="Chromosome 9"/>
</dbReference>
<reference evidence="2 3" key="1">
    <citation type="journal article" date="2019" name="Nat. Plants">
        <title>Genome sequencing of Musa balbisiana reveals subgenome evolution and function divergence in polyploid bananas.</title>
        <authorList>
            <person name="Yao X."/>
        </authorList>
    </citation>
    <scope>NUCLEOTIDE SEQUENCE [LARGE SCALE GENOMIC DNA]</scope>
    <source>
        <strain evidence="3">cv. DH-PKW</strain>
        <tissue evidence="2">Leaves</tissue>
    </source>
</reference>
<proteinExistence type="predicted"/>
<evidence type="ECO:0000313" key="3">
    <source>
        <dbReference type="Proteomes" id="UP000317650"/>
    </source>
</evidence>
<keyword evidence="3" id="KW-1185">Reference proteome</keyword>
<feature type="compositionally biased region" description="Basic and acidic residues" evidence="1">
    <location>
        <begin position="11"/>
        <end position="33"/>
    </location>
</feature>
<name>A0A4S8IE44_MUSBA</name>